<reference evidence="3" key="1">
    <citation type="journal article" date="2014" name="Microb. Cell Fact.">
        <title>Exploiting Issatchenkia orientalis SD108 for succinic acid production.</title>
        <authorList>
            <person name="Xiao H."/>
            <person name="Shao Z."/>
            <person name="Jiang Y."/>
            <person name="Dole S."/>
            <person name="Zhao H."/>
        </authorList>
    </citation>
    <scope>NUCLEOTIDE SEQUENCE [LARGE SCALE GENOMIC DNA]</scope>
    <source>
        <strain evidence="3">SD108</strain>
    </source>
</reference>
<dbReference type="HOGENOM" id="CLU_3438880_0_0_1"/>
<reference evidence="2" key="2">
    <citation type="submission" date="2014-08" db="EMBL/GenBank/DDBJ databases">
        <title>Exploiting Issatchenkia orientalis SD108 for Succinic Acid Production.</title>
        <authorList>
            <person name="Xiao H."/>
            <person name="Shao Z."/>
            <person name="Jiang Y."/>
            <person name="Dole S."/>
            <person name="Zhao H."/>
        </authorList>
    </citation>
    <scope>NUCLEOTIDE SEQUENCE [LARGE SCALE GENOMIC DNA]</scope>
    <source>
        <strain evidence="2">SD108</strain>
    </source>
</reference>
<sequence>TTSTYSLKVT</sequence>
<proteinExistence type="predicted"/>
<dbReference type="EMBL" id="JQFK01002402">
    <property type="protein sequence ID" value="KGK32332.1"/>
    <property type="molecule type" value="Genomic_DNA"/>
</dbReference>
<dbReference type="Proteomes" id="UP000029867">
    <property type="component" value="Unassembled WGS sequence"/>
</dbReference>
<evidence type="ECO:0000313" key="2">
    <source>
        <dbReference type="EMBL" id="KGK32335.1"/>
    </source>
</evidence>
<protein>
    <submittedName>
        <fullName evidence="2">Uncharacterized protein</fullName>
    </submittedName>
</protein>
<accession>A0A099NIF2</accession>
<evidence type="ECO:0000313" key="1">
    <source>
        <dbReference type="EMBL" id="KGK32332.1"/>
    </source>
</evidence>
<feature type="non-terminal residue" evidence="2">
    <location>
        <position position="1"/>
    </location>
</feature>
<feature type="non-terminal residue" evidence="2">
    <location>
        <position position="10"/>
    </location>
</feature>
<organism evidence="2 3">
    <name type="scientific">Pichia kudriavzevii</name>
    <name type="common">Yeast</name>
    <name type="synonym">Issatchenkia orientalis</name>
    <dbReference type="NCBI Taxonomy" id="4909"/>
    <lineage>
        <taxon>Eukaryota</taxon>
        <taxon>Fungi</taxon>
        <taxon>Dikarya</taxon>
        <taxon>Ascomycota</taxon>
        <taxon>Saccharomycotina</taxon>
        <taxon>Pichiomycetes</taxon>
        <taxon>Pichiales</taxon>
        <taxon>Pichiaceae</taxon>
        <taxon>Pichia</taxon>
    </lineage>
</organism>
<comment type="caution">
    <text evidence="2">The sequence shown here is derived from an EMBL/GenBank/DDBJ whole genome shotgun (WGS) entry which is preliminary data.</text>
</comment>
<gene>
    <name evidence="2" type="ORF">JL09_g7058</name>
    <name evidence="1" type="ORF">JL09_g7061</name>
</gene>
<dbReference type="EMBL" id="JQFK01002399">
    <property type="protein sequence ID" value="KGK32335.1"/>
    <property type="molecule type" value="Genomic_DNA"/>
</dbReference>
<name>A0A099NIF2_PICKU</name>
<evidence type="ECO:0000313" key="3">
    <source>
        <dbReference type="Proteomes" id="UP000029867"/>
    </source>
</evidence>